<accession>A0A061QXN6</accession>
<feature type="region of interest" description="Disordered" evidence="2">
    <location>
        <begin position="48"/>
        <end position="68"/>
    </location>
</feature>
<proteinExistence type="predicted"/>
<feature type="coiled-coil region" evidence="1">
    <location>
        <begin position="77"/>
        <end position="105"/>
    </location>
</feature>
<name>A0A061QXN6_9CHLO</name>
<keyword evidence="1" id="KW-0175">Coiled coil</keyword>
<gene>
    <name evidence="3" type="ORF">TSPGSL018_21191</name>
</gene>
<protein>
    <submittedName>
        <fullName evidence="3">Uncharacterized protein</fullName>
    </submittedName>
</protein>
<dbReference type="AlphaFoldDB" id="A0A061QXN6"/>
<dbReference type="EMBL" id="GBEZ01023692">
    <property type="protein sequence ID" value="JAC63214.1"/>
    <property type="molecule type" value="Transcribed_RNA"/>
</dbReference>
<sequence length="324" mass="33841">MVASSIASDAHSEQSDTHTHASSTLGTTASLSSRIASLAFESLVRSDADGLSSVGGTSEGVPASFLSEEDCEEAIAEGDEEGEEEEEEEEVVELTEEQLINLLDREEDPFQVCSRLFHALSPGGASDRPMKHISPEQAQHFKALGFLVVDGFVDGGIASRLRTVGLDMSARGELCPAAELDAGAGFSDRGARSDRLCFLHRGHHPEPIESVLEVGPASLPLVGGARLFVAAVLASLGAADWKRAQGATEASTQRRYTRCKGSLCCRTLPLPVEGSAIAGNPVGVPLGTAPRSIDADAKPWNGTPSVAPPAIPLAPALCAVHSLR</sequence>
<organism evidence="3">
    <name type="scientific">Tetraselmis sp. GSL018</name>
    <dbReference type="NCBI Taxonomy" id="582737"/>
    <lineage>
        <taxon>Eukaryota</taxon>
        <taxon>Viridiplantae</taxon>
        <taxon>Chlorophyta</taxon>
        <taxon>core chlorophytes</taxon>
        <taxon>Chlorodendrophyceae</taxon>
        <taxon>Chlorodendrales</taxon>
        <taxon>Chlorodendraceae</taxon>
        <taxon>Tetraselmis</taxon>
    </lineage>
</organism>
<feature type="region of interest" description="Disordered" evidence="2">
    <location>
        <begin position="1"/>
        <end position="27"/>
    </location>
</feature>
<reference evidence="3" key="1">
    <citation type="submission" date="2014-05" db="EMBL/GenBank/DDBJ databases">
        <title>The transcriptome of the halophilic microalga Tetraselmis sp. GSL018 isolated from the Great Salt Lake, Utah.</title>
        <authorList>
            <person name="Jinkerson R.E."/>
            <person name="D'Adamo S."/>
            <person name="Posewitz M.C."/>
        </authorList>
    </citation>
    <scope>NUCLEOTIDE SEQUENCE</scope>
    <source>
        <strain evidence="3">GSL018</strain>
    </source>
</reference>
<feature type="compositionally biased region" description="Basic and acidic residues" evidence="2">
    <location>
        <begin position="10"/>
        <end position="19"/>
    </location>
</feature>
<evidence type="ECO:0000256" key="1">
    <source>
        <dbReference type="SAM" id="Coils"/>
    </source>
</evidence>
<evidence type="ECO:0000313" key="3">
    <source>
        <dbReference type="EMBL" id="JAC63214.1"/>
    </source>
</evidence>
<evidence type="ECO:0000256" key="2">
    <source>
        <dbReference type="SAM" id="MobiDB-lite"/>
    </source>
</evidence>